<name>A0ABM7Q831_9GAMM</name>
<evidence type="ECO:0000259" key="4">
    <source>
        <dbReference type="Pfam" id="PF20148"/>
    </source>
</evidence>
<dbReference type="Gene3D" id="2.180.10.10">
    <property type="entry name" value="RHS repeat-associated core"/>
    <property type="match status" value="4"/>
</dbReference>
<dbReference type="Proteomes" id="UP000681317">
    <property type="component" value="Chromosome"/>
</dbReference>
<dbReference type="InterPro" id="IPR022385">
    <property type="entry name" value="Rhs_assc_core"/>
</dbReference>
<dbReference type="Pfam" id="PF05593">
    <property type="entry name" value="RHS_repeat"/>
    <property type="match status" value="3"/>
</dbReference>
<dbReference type="PRINTS" id="PR00394">
    <property type="entry name" value="RHSPROTEIN"/>
</dbReference>
<reference evidence="5 6" key="1">
    <citation type="submission" date="2021-03" db="EMBL/GenBank/DDBJ databases">
        <title>Complete Genome Sequences of Two Lysobacter Strains Isolated from Sea Water (Lysobacter caseinilyticus) and Soil (Lysobacter helvus) in South Korea.</title>
        <authorList>
            <person name="Watanabe Y."/>
            <person name="Arakawa K."/>
        </authorList>
    </citation>
    <scope>NUCLEOTIDE SEQUENCE [LARGE SCALE GENOMIC DNA]</scope>
    <source>
        <strain evidence="5 6">KVB24</strain>
    </source>
</reference>
<dbReference type="InterPro" id="IPR013783">
    <property type="entry name" value="Ig-like_fold"/>
</dbReference>
<feature type="signal peptide" evidence="2">
    <location>
        <begin position="1"/>
        <end position="21"/>
    </location>
</feature>
<keyword evidence="2" id="KW-0732">Signal</keyword>
<dbReference type="Pfam" id="PF20148">
    <property type="entry name" value="DUF6531"/>
    <property type="match status" value="1"/>
</dbReference>
<feature type="chain" id="PRO_5046765255" description="RHS repeat-associated core domain-containing protein" evidence="2">
    <location>
        <begin position="22"/>
        <end position="1683"/>
    </location>
</feature>
<dbReference type="RefSeq" id="WP_213434517.1">
    <property type="nucleotide sequence ID" value="NZ_AP024545.1"/>
</dbReference>
<feature type="region of interest" description="Disordered" evidence="1">
    <location>
        <begin position="87"/>
        <end position="119"/>
    </location>
</feature>
<evidence type="ECO:0000256" key="2">
    <source>
        <dbReference type="SAM" id="SignalP"/>
    </source>
</evidence>
<feature type="compositionally biased region" description="Gly residues" evidence="1">
    <location>
        <begin position="92"/>
        <end position="101"/>
    </location>
</feature>
<feature type="domain" description="DUF6531" evidence="4">
    <location>
        <begin position="112"/>
        <end position="186"/>
    </location>
</feature>
<evidence type="ECO:0008006" key="7">
    <source>
        <dbReference type="Google" id="ProtNLM"/>
    </source>
</evidence>
<evidence type="ECO:0000256" key="1">
    <source>
        <dbReference type="SAM" id="MobiDB-lite"/>
    </source>
</evidence>
<proteinExistence type="predicted"/>
<feature type="domain" description="Nbr1 FW" evidence="3">
    <location>
        <begin position="823"/>
        <end position="912"/>
    </location>
</feature>
<dbReference type="NCBIfam" id="TIGR03696">
    <property type="entry name" value="Rhs_assc_core"/>
    <property type="match status" value="1"/>
</dbReference>
<organism evidence="5 6">
    <name type="scientific">Noviluteimonas caseinilytica</name>
    <dbReference type="NCBI Taxonomy" id="2675101"/>
    <lineage>
        <taxon>Bacteria</taxon>
        <taxon>Pseudomonadati</taxon>
        <taxon>Pseudomonadota</taxon>
        <taxon>Gammaproteobacteria</taxon>
        <taxon>Lysobacterales</taxon>
        <taxon>Lysobacteraceae</taxon>
        <taxon>Noviluteimonas</taxon>
    </lineage>
</organism>
<evidence type="ECO:0000259" key="3">
    <source>
        <dbReference type="Pfam" id="PF16158"/>
    </source>
</evidence>
<sequence length="1683" mass="180657">MALARWSLAAAVLLAPGIAHALKSGTECKTDKDGQQVCVQVTPPPPPTPVIDRVTVVGIPPTPLYPDGFNRYLWELLNRQTSTLAPDAADIGGHGTEGNGGAPADSCGEAKGNPIFPSTGNKIEAETDFTSAGEMPLHLTRTWNQHASAGFIFGSRWLTNFDLRLEVHADGQSIVAHRPSGAQLRYVYRTTPSVAWWEDRPDGRSRIVADGAGGHVLYAPDNTVETYGAHRRITSQKNPRGVGLAFQYRTHAMHWTPLLERVTHTSGRAIQFTWTDTPIGPQMTRVVDPGGNAFTYAYDAYERLQSVVQPGTPGTTITYHYPLRDAMLLGKSLNGVRYSTFAYDANGRATLTEHAGGADRHTFAYTDQADGTLRVEHTNPLGKRTTSIYKTGKLQSATGHASASCPAAYREVTYDENGHEDLVADFAGNLIDFDHAPSGLLLRKVEAAGTPDARETTYAWDANGRTTRQSVTGVVQLDYSYRNDGLLDRIATTNLSPHGVTGQMRATEYRYTFHPDGMVASVTVDGPLPGTGDAVVTKADAFGNVVSIANELGHATTYANHNVLGQPGRETNPNGGIIDRTYDARGRLLTLTRWVNGIAATTTQAWDNRGNLASLTTPDGVRTVYAYDGVSRLVEVTREKAAPAPMAVGVFSLGDGASFLEEGDPGEGYFHEPPPFRAYACHKCDYEDRPGVAAVQGTIDGVWMTGANAELHGWACTPGINASMDVHLYIGGPAGIGQFVVAVKANLYSEAAVSQSCGTSGTWHRYAIPLFEDFRQAHGGKAIFVHGIALNGAPNALLANSGHFGVPHVILDAVVVSQQVPATMIAGTTTNVTVQVRNTGNAAWAPAKNDRLGSQNPGDNMTWGLHRVAVPGSVSPGSTVHFVYPITAPSTPGTYAFQWRMVRDGVAWFGAQTPTASIVVQPAPPPDIDFQRFTYNANSQVVLAQSGRRIAGVDAITRSAATEYDELGRVRVAHGNAGQRVVTTYDDVGQPTTVTDAAGRTTTNRYDALGRVVEHIDAAGARTLFTHDAGDRLTRVIDPRGNATAYVYDGFGQLWAQYSPDSGTTTMQYNDAGLRTQLTRADGTVLLHVYDGAGRPTWTGNAQRGRTYSYDWCDGGKGRLCGTDVAARQGDAWISTNSAHYAYTPLGDPLSKRESVYGALDQTGYAVDGMGRVTGIEYPSGMKVRHVYANGALTGVYASFGAGEVPVATGIQYQPFGAATGWTYGNGITRSYTYDLDGRVTAISAKDAASVKQSLTYQHNAIDQITRITNGLDANLTQDYGYDALDRLTAISGSGYASGYAYDTVGNRIGHHDSGTPTTYDVDPASNRLRARSGHFNDTWMTNAVGNTTAYSGSDGVMHALAYDTFNRIAAHTRAGVETRYEINALDQRVGKWSAATGGRRFVSEGHRLLAEVGEDGKWTNYIWLGNELIGLVRNNQLHAVHNDHLGRPEVVTNAAKATVWRASNYAFKRFVQFDTFGGLNIGFPGQYWDAESGLFHNVNRDYEQRSGRYLQIDPIGLAGGINTFGYANANPASYIDPLGLEGVGSFNNGGSRTLWEGGIRRLPDYFTLQINLGVTVLHYTVTKNGTLFSGGGGLVNSHNPARWFKGGGASLTAGFLDGCPDGDDVDKFIMGRVTTVGTAFGIEVSRSWNDAGSATNVGFGTPGIMTEHSYSGSAGKIFGGWW</sequence>
<keyword evidence="6" id="KW-1185">Reference proteome</keyword>
<dbReference type="Gene3D" id="2.60.40.10">
    <property type="entry name" value="Immunoglobulins"/>
    <property type="match status" value="1"/>
</dbReference>
<protein>
    <recommendedName>
        <fullName evidence="7">RHS repeat-associated core domain-containing protein</fullName>
    </recommendedName>
</protein>
<dbReference type="PANTHER" id="PTHR32305:SF15">
    <property type="entry name" value="PROTEIN RHSA-RELATED"/>
    <property type="match status" value="1"/>
</dbReference>
<dbReference type="InterPro" id="IPR031325">
    <property type="entry name" value="RHS_repeat"/>
</dbReference>
<dbReference type="PANTHER" id="PTHR32305">
    <property type="match status" value="1"/>
</dbReference>
<dbReference type="EMBL" id="AP024545">
    <property type="protein sequence ID" value="BCT93604.1"/>
    <property type="molecule type" value="Genomic_DNA"/>
</dbReference>
<gene>
    <name evidence="5" type="ORF">LYSCAS_26280</name>
</gene>
<dbReference type="InterPro" id="IPR050708">
    <property type="entry name" value="T6SS_VgrG/RHS"/>
</dbReference>
<dbReference type="InterPro" id="IPR032350">
    <property type="entry name" value="Nbr1_FW"/>
</dbReference>
<dbReference type="NCBIfam" id="TIGR01643">
    <property type="entry name" value="YD_repeat_2x"/>
    <property type="match status" value="3"/>
</dbReference>
<accession>A0ABM7Q831</accession>
<evidence type="ECO:0000313" key="6">
    <source>
        <dbReference type="Proteomes" id="UP000681317"/>
    </source>
</evidence>
<dbReference type="Pfam" id="PF16158">
    <property type="entry name" value="N_BRCA1_IG"/>
    <property type="match status" value="1"/>
</dbReference>
<dbReference type="InterPro" id="IPR006530">
    <property type="entry name" value="YD"/>
</dbReference>
<dbReference type="InterPro" id="IPR045351">
    <property type="entry name" value="DUF6531"/>
</dbReference>
<evidence type="ECO:0000313" key="5">
    <source>
        <dbReference type="EMBL" id="BCT93604.1"/>
    </source>
</evidence>